<proteinExistence type="predicted"/>
<comment type="caution">
    <text evidence="1">The sequence shown here is derived from an EMBL/GenBank/DDBJ whole genome shotgun (WGS) entry which is preliminary data.</text>
</comment>
<name>A0A0D0GCP9_9SPHI</name>
<protein>
    <submittedName>
        <fullName evidence="1">Uncharacterized protein</fullName>
    </submittedName>
</protein>
<reference evidence="1 2" key="1">
    <citation type="submission" date="2015-01" db="EMBL/GenBank/DDBJ databases">
        <title>Draft genome sequence of Pedobacter sp. NL19 isolated from sludge of an effluent treatment pond in an abandoned uranium mine.</title>
        <authorList>
            <person name="Santos T."/>
            <person name="Caetano T."/>
            <person name="Covas C."/>
            <person name="Cruz A."/>
            <person name="Mendo S."/>
        </authorList>
    </citation>
    <scope>NUCLEOTIDE SEQUENCE [LARGE SCALE GENOMIC DNA]</scope>
    <source>
        <strain evidence="1 2">NL19</strain>
    </source>
</reference>
<evidence type="ECO:0000313" key="2">
    <source>
        <dbReference type="Proteomes" id="UP000032049"/>
    </source>
</evidence>
<gene>
    <name evidence="1" type="ORF">TH53_22175</name>
</gene>
<sequence>MDRLIIESILTAAENIYLSETQAGPNSSLILGFREDHTEQVVHAFSVLKKMTDGKVVELVICKTLVSGIFDLEIKTDALDEPVRILNKAITTAVLEQIELQLQQNKKIVLGANVAGQESWITLTDAQVKECAVKDR</sequence>
<dbReference type="EMBL" id="JXRA01000113">
    <property type="protein sequence ID" value="KIO75132.1"/>
    <property type="molecule type" value="Genomic_DNA"/>
</dbReference>
<accession>A0A0D0GCP9</accession>
<keyword evidence="2" id="KW-1185">Reference proteome</keyword>
<dbReference type="AlphaFoldDB" id="A0A0D0GCP9"/>
<organism evidence="1 2">
    <name type="scientific">Pedobacter lusitanus</name>
    <dbReference type="NCBI Taxonomy" id="1503925"/>
    <lineage>
        <taxon>Bacteria</taxon>
        <taxon>Pseudomonadati</taxon>
        <taxon>Bacteroidota</taxon>
        <taxon>Sphingobacteriia</taxon>
        <taxon>Sphingobacteriales</taxon>
        <taxon>Sphingobacteriaceae</taxon>
        <taxon>Pedobacter</taxon>
    </lineage>
</organism>
<dbReference type="RefSeq" id="WP_041885725.1">
    <property type="nucleotide sequence ID" value="NZ_CP157278.1"/>
</dbReference>
<evidence type="ECO:0000313" key="1">
    <source>
        <dbReference type="EMBL" id="KIO75132.1"/>
    </source>
</evidence>
<dbReference type="OrthoDB" id="763642at2"/>
<dbReference type="Proteomes" id="UP000032049">
    <property type="component" value="Unassembled WGS sequence"/>
</dbReference>